<accession>A0A485MBP1</accession>
<gene>
    <name evidence="1" type="ORF">LYPA_23C015190</name>
</gene>
<organism evidence="1 2">
    <name type="scientific">Lynx pardinus</name>
    <name type="common">Iberian lynx</name>
    <name type="synonym">Felis pardina</name>
    <dbReference type="NCBI Taxonomy" id="191816"/>
    <lineage>
        <taxon>Eukaryota</taxon>
        <taxon>Metazoa</taxon>
        <taxon>Chordata</taxon>
        <taxon>Craniata</taxon>
        <taxon>Vertebrata</taxon>
        <taxon>Euteleostomi</taxon>
        <taxon>Mammalia</taxon>
        <taxon>Eutheria</taxon>
        <taxon>Laurasiatheria</taxon>
        <taxon>Carnivora</taxon>
        <taxon>Feliformia</taxon>
        <taxon>Felidae</taxon>
        <taxon>Felinae</taxon>
        <taxon>Lynx</taxon>
    </lineage>
</organism>
<sequence>MPQSPAPHLGCALPAGKEAADLPAGARRFPDALESLYQRRDLMSSETAFDVAVVSGFHLTVSLVIVQREPGGVTTALLRSEAWGFRLRPRRLGLGEVPPYPVRIHLDPAGAAPRWGPLS</sequence>
<evidence type="ECO:0000313" key="2">
    <source>
        <dbReference type="Proteomes" id="UP000386466"/>
    </source>
</evidence>
<dbReference type="Proteomes" id="UP000386466">
    <property type="component" value="Unassembled WGS sequence"/>
</dbReference>
<keyword evidence="2" id="KW-1185">Reference proteome</keyword>
<dbReference type="EMBL" id="CAAGRJ010000168">
    <property type="protein sequence ID" value="VFV17243.1"/>
    <property type="molecule type" value="Genomic_DNA"/>
</dbReference>
<protein>
    <submittedName>
        <fullName evidence="1">Uncharacterized protein</fullName>
    </submittedName>
</protein>
<proteinExistence type="predicted"/>
<name>A0A485MBP1_LYNPA</name>
<evidence type="ECO:0000313" key="1">
    <source>
        <dbReference type="EMBL" id="VFV17243.1"/>
    </source>
</evidence>
<reference evidence="1 2" key="1">
    <citation type="submission" date="2019-01" db="EMBL/GenBank/DDBJ databases">
        <authorList>
            <person name="Alioto T."/>
            <person name="Alioto T."/>
        </authorList>
    </citation>
    <scope>NUCLEOTIDE SEQUENCE [LARGE SCALE GENOMIC DNA]</scope>
</reference>
<dbReference type="AlphaFoldDB" id="A0A485MBP1"/>